<dbReference type="EMBL" id="PQ015378">
    <property type="protein sequence ID" value="XDJ14636.1"/>
    <property type="molecule type" value="Genomic_DNA"/>
</dbReference>
<proteinExistence type="predicted"/>
<name>A0AB39CCI8_9VIRU</name>
<protein>
    <submittedName>
        <fullName evidence="1">Uncharacterized protein</fullName>
    </submittedName>
</protein>
<reference evidence="1" key="1">
    <citation type="submission" date="2024-07" db="EMBL/GenBank/DDBJ databases">
        <authorList>
            <person name="Bringhurst R.M."/>
            <person name="Homer T.E."/>
        </authorList>
    </citation>
    <scope>NUCLEOTIDE SEQUENCE</scope>
</reference>
<accession>A0AB39CCI8</accession>
<organism evidence="1">
    <name type="scientific">Pseudomonas phage RVTF4</name>
    <dbReference type="NCBI Taxonomy" id="3236931"/>
    <lineage>
        <taxon>Viruses</taxon>
    </lineage>
</organism>
<sequence length="289" mass="33688">MKSLRSTMQECRVALEDDGKPIEFMPLTTYAVCSADNSYTGLYHLMPSSKRLVDQLIGQSTYVRYDALHYWFSEPERDSEELVYDQPDQVAAMHLASITYKPSFAHLTYDQVPDWKQVRDNTSFLVGPALGDLKQFQKVFLENLGDGYVHIDVDDMHSRTDRSSYSVLYKLMEMDTLHKNIVEQQLINTTDVRKALAFVSAEPDEEISIDMSQPGDGAQVMTTHRKWFWESKWAYDYLLEHFPQFHKNFHTIVITNAYRRFHSDDFNINKLYRVLARLGRVNTRVVFIG</sequence>
<evidence type="ECO:0000313" key="1">
    <source>
        <dbReference type="EMBL" id="XDJ14636.1"/>
    </source>
</evidence>